<name>A0A841UBD9_9BACL</name>
<evidence type="ECO:0000256" key="1">
    <source>
        <dbReference type="SAM" id="MobiDB-lite"/>
    </source>
</evidence>
<feature type="region of interest" description="Disordered" evidence="1">
    <location>
        <begin position="218"/>
        <end position="249"/>
    </location>
</feature>
<dbReference type="InterPro" id="IPR052158">
    <property type="entry name" value="INH-QAR"/>
</dbReference>
<evidence type="ECO:0000259" key="2">
    <source>
        <dbReference type="Pfam" id="PF01965"/>
    </source>
</evidence>
<feature type="domain" description="DJ-1/PfpI" evidence="2">
    <location>
        <begin position="4"/>
        <end position="182"/>
    </location>
</feature>
<dbReference type="InterPro" id="IPR029062">
    <property type="entry name" value="Class_I_gatase-like"/>
</dbReference>
<protein>
    <submittedName>
        <fullName evidence="3">DJ-1/PfpI family protein</fullName>
    </submittedName>
</protein>
<organism evidence="3 4">
    <name type="scientific">Cohnella xylanilytica</name>
    <dbReference type="NCBI Taxonomy" id="557555"/>
    <lineage>
        <taxon>Bacteria</taxon>
        <taxon>Bacillati</taxon>
        <taxon>Bacillota</taxon>
        <taxon>Bacilli</taxon>
        <taxon>Bacillales</taxon>
        <taxon>Paenibacillaceae</taxon>
        <taxon>Cohnella</taxon>
    </lineage>
</organism>
<evidence type="ECO:0000313" key="4">
    <source>
        <dbReference type="Proteomes" id="UP000553776"/>
    </source>
</evidence>
<accession>A0A841UBD9</accession>
<dbReference type="InterPro" id="IPR002818">
    <property type="entry name" value="DJ-1/PfpI"/>
</dbReference>
<dbReference type="GO" id="GO:0006355">
    <property type="term" value="P:regulation of DNA-templated transcription"/>
    <property type="evidence" value="ECO:0007669"/>
    <property type="project" value="TreeGrafter"/>
</dbReference>
<feature type="compositionally biased region" description="Low complexity" evidence="1">
    <location>
        <begin position="227"/>
        <end position="236"/>
    </location>
</feature>
<gene>
    <name evidence="3" type="ORF">H7B90_28135</name>
</gene>
<keyword evidence="4" id="KW-1185">Reference proteome</keyword>
<proteinExistence type="predicted"/>
<dbReference type="CDD" id="cd03139">
    <property type="entry name" value="GATase1_PfpI_2"/>
    <property type="match status" value="1"/>
</dbReference>
<dbReference type="EMBL" id="JACJVR010000119">
    <property type="protein sequence ID" value="MBB6695271.1"/>
    <property type="molecule type" value="Genomic_DNA"/>
</dbReference>
<dbReference type="Gene3D" id="3.40.50.880">
    <property type="match status" value="1"/>
</dbReference>
<dbReference type="PANTHER" id="PTHR43130:SF2">
    <property type="entry name" value="DJ-1_PFPI DOMAIN-CONTAINING PROTEIN"/>
    <property type="match status" value="1"/>
</dbReference>
<dbReference type="Proteomes" id="UP000553776">
    <property type="component" value="Unassembled WGS sequence"/>
</dbReference>
<reference evidence="3 4" key="1">
    <citation type="submission" date="2020-08" db="EMBL/GenBank/DDBJ databases">
        <title>Cohnella phylogeny.</title>
        <authorList>
            <person name="Dunlap C."/>
        </authorList>
    </citation>
    <scope>NUCLEOTIDE SEQUENCE [LARGE SCALE GENOMIC DNA]</scope>
    <source>
        <strain evidence="3 4">DSM 25239</strain>
    </source>
</reference>
<sequence>MLNVQIVLFDGFDLLDALAPYEVFSAAAAYSDHAITVELVTAEGPRSVPSGVGGLRIEASGRLEPERGGILLVPGAAGDAYGQGPDSVPAILGRAMITELTGRMRQAMERPDVVVATVCGGSLLLAMGGLLEGRHAVTHHLGMGVFGATGAIPVPARVVDDGDLVSGGGVTSGFDVALYLVERELGPRIAHEVERLFEYERRGTAWRAQGMAPIVGKPPADEEPAREAGSAEAASAVPTMSVPTSSGGQASVFDGEWDASIATPVGKLEVRFSISTRNGQIEGTASQGGETVELQNPVLAGGNLLWTMRVSKPMRLNLKFEVAVDGDRMIGIAKAGILPASKLTGHRVS</sequence>
<comment type="caution">
    <text evidence="3">The sequence shown here is derived from an EMBL/GenBank/DDBJ whole genome shotgun (WGS) entry which is preliminary data.</text>
</comment>
<dbReference type="RefSeq" id="WP_185139225.1">
    <property type="nucleotide sequence ID" value="NZ_BORM01000013.1"/>
</dbReference>
<dbReference type="PANTHER" id="PTHR43130">
    <property type="entry name" value="ARAC-FAMILY TRANSCRIPTIONAL REGULATOR"/>
    <property type="match status" value="1"/>
</dbReference>
<dbReference type="Pfam" id="PF01965">
    <property type="entry name" value="DJ-1_PfpI"/>
    <property type="match status" value="1"/>
</dbReference>
<dbReference type="SUPFAM" id="SSF52317">
    <property type="entry name" value="Class I glutamine amidotransferase-like"/>
    <property type="match status" value="1"/>
</dbReference>
<evidence type="ECO:0000313" key="3">
    <source>
        <dbReference type="EMBL" id="MBB6695271.1"/>
    </source>
</evidence>
<dbReference type="AlphaFoldDB" id="A0A841UBD9"/>